<feature type="region of interest" description="Disordered" evidence="6">
    <location>
        <begin position="1"/>
        <end position="23"/>
    </location>
</feature>
<dbReference type="Pfam" id="PF02631">
    <property type="entry name" value="RecX_HTH2"/>
    <property type="match status" value="1"/>
</dbReference>
<dbReference type="Pfam" id="PF21981">
    <property type="entry name" value="RecX_HTH3"/>
    <property type="match status" value="1"/>
</dbReference>
<evidence type="ECO:0000313" key="10">
    <source>
        <dbReference type="EMBL" id="SDE67539.1"/>
    </source>
</evidence>
<evidence type="ECO:0000256" key="3">
    <source>
        <dbReference type="ARBA" id="ARBA00018111"/>
    </source>
</evidence>
<sequence>MEQRYGDRGYRRPHNSRDIKSDHSEIVDISEEGFWEQEKAYDSYSKKSGENKYNREEYKQDNDENNGIDSFPEDIDLEITSVQLLKRPKFRYRISFGPYSLEVHEDVMIKYRMIKGSVFNKAELTKIVLADERQQGYGDAVQYLSRKPRTGYEITMRLGEKGWSEETISDVVDRLTTEGLINDSLYAQEWAGQRVKNRGKGKMWVRQELRQKGVSKPLIEEALGEISEEDEYDSAMQLGAKKWRGTSGEYLDKKRKVGAFLVRRGFSGGLVSRVIRELARQDGMNGPEDWEEE</sequence>
<feature type="domain" description="RecX first three-helical" evidence="9">
    <location>
        <begin position="137"/>
        <end position="175"/>
    </location>
</feature>
<evidence type="ECO:0000256" key="2">
    <source>
        <dbReference type="ARBA" id="ARBA00009695"/>
    </source>
</evidence>
<evidence type="ECO:0000259" key="8">
    <source>
        <dbReference type="Pfam" id="PF21981"/>
    </source>
</evidence>
<dbReference type="Pfam" id="PF21982">
    <property type="entry name" value="RecX_HTH1"/>
    <property type="match status" value="1"/>
</dbReference>
<dbReference type="InterPro" id="IPR053926">
    <property type="entry name" value="RecX_HTH_1st"/>
</dbReference>
<comment type="function">
    <text evidence="5">Modulates RecA activity.</text>
</comment>
<evidence type="ECO:0000256" key="6">
    <source>
        <dbReference type="SAM" id="MobiDB-lite"/>
    </source>
</evidence>
<dbReference type="Proteomes" id="UP000198972">
    <property type="component" value="Unassembled WGS sequence"/>
</dbReference>
<keyword evidence="11" id="KW-1185">Reference proteome</keyword>
<proteinExistence type="inferred from homology"/>
<dbReference type="InterPro" id="IPR003783">
    <property type="entry name" value="Regulatory_RecX"/>
</dbReference>
<evidence type="ECO:0000256" key="1">
    <source>
        <dbReference type="ARBA" id="ARBA00004496"/>
    </source>
</evidence>
<evidence type="ECO:0000256" key="5">
    <source>
        <dbReference type="HAMAP-Rule" id="MF_01114"/>
    </source>
</evidence>
<evidence type="ECO:0000259" key="7">
    <source>
        <dbReference type="Pfam" id="PF02631"/>
    </source>
</evidence>
<reference evidence="10 11" key="1">
    <citation type="submission" date="2016-10" db="EMBL/GenBank/DDBJ databases">
        <authorList>
            <person name="de Groot N.N."/>
        </authorList>
    </citation>
    <scope>NUCLEOTIDE SEQUENCE [LARGE SCALE GENOMIC DNA]</scope>
    <source>
        <strain evidence="10 11">DSM 28129</strain>
    </source>
</reference>
<gene>
    <name evidence="5" type="primary">recX</name>
    <name evidence="10" type="ORF">SAMN04488542_101349</name>
</gene>
<feature type="domain" description="RecX third three-helical" evidence="8">
    <location>
        <begin position="229"/>
        <end position="275"/>
    </location>
</feature>
<dbReference type="EMBL" id="FNBG01000001">
    <property type="protein sequence ID" value="SDE67539.1"/>
    <property type="molecule type" value="Genomic_DNA"/>
</dbReference>
<dbReference type="GO" id="GO:0006282">
    <property type="term" value="P:regulation of DNA repair"/>
    <property type="evidence" value="ECO:0007669"/>
    <property type="project" value="UniProtKB-UniRule"/>
</dbReference>
<feature type="region of interest" description="Disordered" evidence="6">
    <location>
        <begin position="41"/>
        <end position="71"/>
    </location>
</feature>
<comment type="subcellular location">
    <subcellularLocation>
        <location evidence="1 5">Cytoplasm</location>
    </subcellularLocation>
</comment>
<comment type="similarity">
    <text evidence="2 5">Belongs to the RecX family.</text>
</comment>
<keyword evidence="4 5" id="KW-0963">Cytoplasm</keyword>
<dbReference type="InterPro" id="IPR053924">
    <property type="entry name" value="RecX_HTH_2nd"/>
</dbReference>
<organism evidence="10 11">
    <name type="scientific">Fontibacillus panacisegetis</name>
    <dbReference type="NCBI Taxonomy" id="670482"/>
    <lineage>
        <taxon>Bacteria</taxon>
        <taxon>Bacillati</taxon>
        <taxon>Bacillota</taxon>
        <taxon>Bacilli</taxon>
        <taxon>Bacillales</taxon>
        <taxon>Paenibacillaceae</taxon>
        <taxon>Fontibacillus</taxon>
    </lineage>
</organism>
<name>A0A1G7EV70_9BACL</name>
<dbReference type="RefSeq" id="WP_245742230.1">
    <property type="nucleotide sequence ID" value="NZ_FNBG01000001.1"/>
</dbReference>
<feature type="domain" description="RecX second three-helical" evidence="7">
    <location>
        <begin position="182"/>
        <end position="223"/>
    </location>
</feature>
<evidence type="ECO:0000313" key="11">
    <source>
        <dbReference type="Proteomes" id="UP000198972"/>
    </source>
</evidence>
<protein>
    <recommendedName>
        <fullName evidence="3 5">Regulatory protein RecX</fullName>
    </recommendedName>
</protein>
<dbReference type="InterPro" id="IPR053925">
    <property type="entry name" value="RecX_HTH_3rd"/>
</dbReference>
<dbReference type="HAMAP" id="MF_01114">
    <property type="entry name" value="RecX"/>
    <property type="match status" value="1"/>
</dbReference>
<dbReference type="STRING" id="670482.SAMN04488542_101349"/>
<feature type="compositionally biased region" description="Basic and acidic residues" evidence="6">
    <location>
        <begin position="41"/>
        <end position="62"/>
    </location>
</feature>
<evidence type="ECO:0000259" key="9">
    <source>
        <dbReference type="Pfam" id="PF21982"/>
    </source>
</evidence>
<dbReference type="PANTHER" id="PTHR33602:SF1">
    <property type="entry name" value="REGULATORY PROTEIN RECX FAMILY PROTEIN"/>
    <property type="match status" value="1"/>
</dbReference>
<dbReference type="PANTHER" id="PTHR33602">
    <property type="entry name" value="REGULATORY PROTEIN RECX FAMILY PROTEIN"/>
    <property type="match status" value="1"/>
</dbReference>
<dbReference type="GO" id="GO:0005737">
    <property type="term" value="C:cytoplasm"/>
    <property type="evidence" value="ECO:0007669"/>
    <property type="project" value="UniProtKB-SubCell"/>
</dbReference>
<accession>A0A1G7EV70</accession>
<dbReference type="InterPro" id="IPR036388">
    <property type="entry name" value="WH-like_DNA-bd_sf"/>
</dbReference>
<dbReference type="Gene3D" id="1.10.10.10">
    <property type="entry name" value="Winged helix-like DNA-binding domain superfamily/Winged helix DNA-binding domain"/>
    <property type="match status" value="3"/>
</dbReference>
<dbReference type="AlphaFoldDB" id="A0A1G7EV70"/>
<evidence type="ECO:0000256" key="4">
    <source>
        <dbReference type="ARBA" id="ARBA00022490"/>
    </source>
</evidence>